<dbReference type="Gene3D" id="2.60.40.1730">
    <property type="entry name" value="tricorn interacting facor f3 domain"/>
    <property type="match status" value="1"/>
</dbReference>
<evidence type="ECO:0000313" key="15">
    <source>
        <dbReference type="Proteomes" id="UP000501128"/>
    </source>
</evidence>
<dbReference type="PANTHER" id="PTHR11533">
    <property type="entry name" value="PROTEASE M1 ZINC METALLOPROTEASE"/>
    <property type="match status" value="1"/>
</dbReference>
<dbReference type="Proteomes" id="UP000501128">
    <property type="component" value="Chromosome"/>
</dbReference>
<gene>
    <name evidence="14" type="ORF">HH216_15210</name>
</gene>
<evidence type="ECO:0000313" key="14">
    <source>
        <dbReference type="EMBL" id="QJD79615.1"/>
    </source>
</evidence>
<comment type="cofactor">
    <cofactor evidence="2">
        <name>Zn(2+)</name>
        <dbReference type="ChEBI" id="CHEBI:29105"/>
    </cofactor>
</comment>
<dbReference type="EC" id="3.4.11.2" evidence="4"/>
<evidence type="ECO:0000256" key="5">
    <source>
        <dbReference type="ARBA" id="ARBA00015611"/>
    </source>
</evidence>
<keyword evidence="15" id="KW-1185">Reference proteome</keyword>
<evidence type="ECO:0000256" key="3">
    <source>
        <dbReference type="ARBA" id="ARBA00010136"/>
    </source>
</evidence>
<dbReference type="GO" id="GO:0008270">
    <property type="term" value="F:zinc ion binding"/>
    <property type="evidence" value="ECO:0007669"/>
    <property type="project" value="InterPro"/>
</dbReference>
<dbReference type="InterPro" id="IPR001930">
    <property type="entry name" value="Peptidase_M1"/>
</dbReference>
<dbReference type="GO" id="GO:0043171">
    <property type="term" value="P:peptide catabolic process"/>
    <property type="evidence" value="ECO:0007669"/>
    <property type="project" value="TreeGrafter"/>
</dbReference>
<name>A0A7L5DNE1_9BACT</name>
<dbReference type="GO" id="GO:0005615">
    <property type="term" value="C:extracellular space"/>
    <property type="evidence" value="ECO:0007669"/>
    <property type="project" value="TreeGrafter"/>
</dbReference>
<keyword evidence="6" id="KW-0645">Protease</keyword>
<evidence type="ECO:0000256" key="11">
    <source>
        <dbReference type="SAM" id="MobiDB-lite"/>
    </source>
</evidence>
<reference evidence="14 15" key="1">
    <citation type="submission" date="2020-04" db="EMBL/GenBank/DDBJ databases">
        <title>Genome sequencing of novel species.</title>
        <authorList>
            <person name="Heo J."/>
            <person name="Kim S.-J."/>
            <person name="Kim J.-S."/>
            <person name="Hong S.-B."/>
            <person name="Kwon S.-W."/>
        </authorList>
    </citation>
    <scope>NUCLEOTIDE SEQUENCE [LARGE SCALE GENOMIC DNA]</scope>
    <source>
        <strain evidence="14 15">CJU-R4</strain>
    </source>
</reference>
<dbReference type="GO" id="GO:0006508">
    <property type="term" value="P:proteolysis"/>
    <property type="evidence" value="ECO:0007669"/>
    <property type="project" value="UniProtKB-KW"/>
</dbReference>
<evidence type="ECO:0000256" key="2">
    <source>
        <dbReference type="ARBA" id="ARBA00001947"/>
    </source>
</evidence>
<evidence type="ECO:0000256" key="7">
    <source>
        <dbReference type="ARBA" id="ARBA00022723"/>
    </source>
</evidence>
<organism evidence="14 15">
    <name type="scientific">Spirosoma rhododendri</name>
    <dbReference type="NCBI Taxonomy" id="2728024"/>
    <lineage>
        <taxon>Bacteria</taxon>
        <taxon>Pseudomonadati</taxon>
        <taxon>Bacteroidota</taxon>
        <taxon>Cytophagia</taxon>
        <taxon>Cytophagales</taxon>
        <taxon>Cytophagaceae</taxon>
        <taxon>Spirosoma</taxon>
    </lineage>
</organism>
<evidence type="ECO:0000259" key="13">
    <source>
        <dbReference type="Pfam" id="PF17900"/>
    </source>
</evidence>
<keyword evidence="14" id="KW-0031">Aminopeptidase</keyword>
<dbReference type="AlphaFoldDB" id="A0A7L5DNE1"/>
<evidence type="ECO:0000256" key="1">
    <source>
        <dbReference type="ARBA" id="ARBA00000098"/>
    </source>
</evidence>
<dbReference type="GO" id="GO:0016285">
    <property type="term" value="F:alanyl aminopeptidase activity"/>
    <property type="evidence" value="ECO:0007669"/>
    <property type="project" value="UniProtKB-EC"/>
</dbReference>
<dbReference type="Gene3D" id="1.10.390.10">
    <property type="entry name" value="Neutral Protease Domain 2"/>
    <property type="match status" value="1"/>
</dbReference>
<dbReference type="GO" id="GO:0005737">
    <property type="term" value="C:cytoplasm"/>
    <property type="evidence" value="ECO:0007669"/>
    <property type="project" value="TreeGrafter"/>
</dbReference>
<dbReference type="GO" id="GO:0042277">
    <property type="term" value="F:peptide binding"/>
    <property type="evidence" value="ECO:0007669"/>
    <property type="project" value="TreeGrafter"/>
</dbReference>
<dbReference type="InterPro" id="IPR042097">
    <property type="entry name" value="Aminopeptidase_N-like_N_sf"/>
</dbReference>
<dbReference type="GO" id="GO:0016020">
    <property type="term" value="C:membrane"/>
    <property type="evidence" value="ECO:0007669"/>
    <property type="project" value="TreeGrafter"/>
</dbReference>
<feature type="domain" description="Peptidase M1 membrane alanine aminopeptidase" evidence="12">
    <location>
        <begin position="255"/>
        <end position="465"/>
    </location>
</feature>
<feature type="domain" description="Aminopeptidase N-like N-terminal" evidence="13">
    <location>
        <begin position="139"/>
        <end position="211"/>
    </location>
</feature>
<dbReference type="EMBL" id="CP051677">
    <property type="protein sequence ID" value="QJD79615.1"/>
    <property type="molecule type" value="Genomic_DNA"/>
</dbReference>
<protein>
    <recommendedName>
        <fullName evidence="5">Aminopeptidase N</fullName>
        <ecNumber evidence="4">3.4.11.2</ecNumber>
    </recommendedName>
</protein>
<dbReference type="GO" id="GO:0070006">
    <property type="term" value="F:metalloaminopeptidase activity"/>
    <property type="evidence" value="ECO:0007669"/>
    <property type="project" value="TreeGrafter"/>
</dbReference>
<dbReference type="KEGG" id="srho:HH216_15210"/>
<evidence type="ECO:0000256" key="8">
    <source>
        <dbReference type="ARBA" id="ARBA00022801"/>
    </source>
</evidence>
<comment type="similarity">
    <text evidence="3">Belongs to the peptidase M1 family.</text>
</comment>
<keyword evidence="7" id="KW-0479">Metal-binding</keyword>
<dbReference type="InterPro" id="IPR050344">
    <property type="entry name" value="Peptidase_M1_aminopeptidases"/>
</dbReference>
<proteinExistence type="inferred from homology"/>
<dbReference type="Pfam" id="PF17900">
    <property type="entry name" value="Peptidase_M1_N"/>
    <property type="match status" value="1"/>
</dbReference>
<accession>A0A7L5DNE1</accession>
<dbReference type="PANTHER" id="PTHR11533:SF299">
    <property type="entry name" value="AMINOPEPTIDASE"/>
    <property type="match status" value="1"/>
</dbReference>
<dbReference type="RefSeq" id="WP_169551579.1">
    <property type="nucleotide sequence ID" value="NZ_CP051677.1"/>
</dbReference>
<dbReference type="Pfam" id="PF01433">
    <property type="entry name" value="Peptidase_M1"/>
    <property type="match status" value="1"/>
</dbReference>
<dbReference type="PROSITE" id="PS51257">
    <property type="entry name" value="PROKAR_LIPOPROTEIN"/>
    <property type="match status" value="1"/>
</dbReference>
<evidence type="ECO:0000256" key="9">
    <source>
        <dbReference type="ARBA" id="ARBA00022833"/>
    </source>
</evidence>
<keyword evidence="10" id="KW-0482">Metalloprotease</keyword>
<dbReference type="InterPro" id="IPR027268">
    <property type="entry name" value="Peptidase_M4/M1_CTD_sf"/>
</dbReference>
<dbReference type="CDD" id="cd09602">
    <property type="entry name" value="M1_APN"/>
    <property type="match status" value="1"/>
</dbReference>
<sequence length="865" mass="96470">MRSLFFAFIIVTILIGCSRRSMPQAELITVEPGVSQTLAQLRRQTISNPAYQLSLTVPAQKDQPIPATETISFDWTASTQPLLIDFKENRNHLLALTINGDTAAISFENEHIIINADRLKAGRNQIGIRFTAGDLSLNRNDDYLYTLLVPDRARTVFPCFDQPDLKATFQLTLTIPENWVAIGNAPVQDSSSANNRKTIRFAPSDVIPTYLFSFVAGKFTVVHEKPDGRPMTLLHRETDPVKIRLSQDSLFSLHAGALRFLEAYTQRPYPFAKFDFAAIPDFQYGGMEHVGAIDYKASALYLDNGATRDQKLARASVIAHETAHMWFGDLVTMRWFNDVWLKEVFANFMADKVTAITMPEVNNDLKFVIDHLPAAFAVDRTEGANPIGQPLANLQEAGSLYGGIIYHKAPIMMRQLEALIGPDNLRDGLREYIRTYAFGNATWNDLITILDKRTPADLKSWSEVWVGQTGRPVVTCQLDQQAGRVNKLSVSQVGEDGSKRVWPQSFEVSLVYADHTDTMPVSLTSAQVNVPEAAGKAAPLFVVLNSDGRGYGRFAVDTAMLGRLPMLTNPVSRAASYINLYENMLAGQGVSPAQLANAYLPLLSTEGEELNLRLLTSQLSDIVWNFTRPTDRPALAKQAEQASWQAMEQMKTPGPSSPGPSSPGLKKVLFRLYQSIAFSPDAQQRLYQIWSDQQAPAGVTLTEDDYTALALSLAVRDYAAPDILTRQLARIKNPDRQKRLQFLMPALSGNPAERDQFFASLADAKNREREAWVTAALGYLHHPLRAETSAKYLAKSLDLLDEIQRTGDIFFPESWLRATLSNYQTPDVARLIRQFLADRPTYNARLRNKLLQAADGSFRASKLLY</sequence>
<dbReference type="SUPFAM" id="SSF55486">
    <property type="entry name" value="Metalloproteases ('zincins'), catalytic domain"/>
    <property type="match status" value="1"/>
</dbReference>
<keyword evidence="9" id="KW-0862">Zinc</keyword>
<comment type="catalytic activity">
    <reaction evidence="1">
        <text>Release of an N-terminal amino acid, Xaa-|-Yaa- from a peptide, amide or arylamide. Xaa is preferably Ala, but may be most amino acids including Pro (slow action). When a terminal hydrophobic residue is followed by a prolyl residue, the two may be released as an intact Xaa-Pro dipeptide.</text>
        <dbReference type="EC" id="3.4.11.2"/>
    </reaction>
</comment>
<evidence type="ECO:0000256" key="6">
    <source>
        <dbReference type="ARBA" id="ARBA00022670"/>
    </source>
</evidence>
<evidence type="ECO:0000259" key="12">
    <source>
        <dbReference type="Pfam" id="PF01433"/>
    </source>
</evidence>
<dbReference type="PRINTS" id="PR00756">
    <property type="entry name" value="ALADIPTASE"/>
</dbReference>
<feature type="region of interest" description="Disordered" evidence="11">
    <location>
        <begin position="635"/>
        <end position="661"/>
    </location>
</feature>
<keyword evidence="8" id="KW-0378">Hydrolase</keyword>
<evidence type="ECO:0000256" key="10">
    <source>
        <dbReference type="ARBA" id="ARBA00023049"/>
    </source>
</evidence>
<dbReference type="InterPro" id="IPR014782">
    <property type="entry name" value="Peptidase_M1_dom"/>
</dbReference>
<dbReference type="SUPFAM" id="SSF63737">
    <property type="entry name" value="Leukotriene A4 hydrolase N-terminal domain"/>
    <property type="match status" value="1"/>
</dbReference>
<dbReference type="InterPro" id="IPR045357">
    <property type="entry name" value="Aminopeptidase_N-like_N"/>
</dbReference>
<evidence type="ECO:0000256" key="4">
    <source>
        <dbReference type="ARBA" id="ARBA00012564"/>
    </source>
</evidence>